<comment type="caution">
    <text evidence="1">The sequence shown here is derived from an EMBL/GenBank/DDBJ whole genome shotgun (WGS) entry which is preliminary data.</text>
</comment>
<protein>
    <submittedName>
        <fullName evidence="1">Uncharacterized protein</fullName>
    </submittedName>
</protein>
<dbReference type="Proteomes" id="UP000220959">
    <property type="component" value="Unassembled WGS sequence"/>
</dbReference>
<name>A0ACC9CYU4_9FIRM</name>
<keyword evidence="2" id="KW-1185">Reference proteome</keyword>
<evidence type="ECO:0000313" key="1">
    <source>
        <dbReference type="EMBL" id="PDX61096.1"/>
    </source>
</evidence>
<dbReference type="EMBL" id="NMTR01000019">
    <property type="protein sequence ID" value="PDX61096.1"/>
    <property type="molecule type" value="Genomic_DNA"/>
</dbReference>
<proteinExistence type="predicted"/>
<accession>A0ACC9CYU4</accession>
<evidence type="ECO:0000313" key="2">
    <source>
        <dbReference type="Proteomes" id="UP000220959"/>
    </source>
</evidence>
<sequence>MPPVIAAAVNCIVIRKSLSRTALSLLRSEQKASHASRISRIDLGHLSFLPRFQLRQLLRELRSAFAVLGGMFICLLVLMIALDCYVYCDNFNRRSILETTYEYCYTYKYPTEEVPEGGTPAYAETLRQTSYGYDLDVTMLGIDPGCPYFPEVAPTAKKSEVVIASSVAQKFGVGKGDVLVLRDEVNDVNYAFTVTDVVHYASELYIFMDRDAMQELFGRSDDYYNTVFSDHALDIDTGLLYATVSRQNIEQASAVFTDLMMPMVILVSVLSVVIFLVVLYLMIKVMIDRASYSISLLKVFGYCTGEVRRLYLDGNFVVVALGALVCIPAAKGLMDIIYPYFVSNVAAGLELSFPPQLYAVIYAGVLACYLLIDLVLVRRLDRMTPAEVLKNRE</sequence>
<organism evidence="1 2">
    <name type="scientific">Faecalibacterium langellae</name>
    <dbReference type="NCBI Taxonomy" id="3435293"/>
    <lineage>
        <taxon>Bacteria</taxon>
        <taxon>Bacillati</taxon>
        <taxon>Bacillota</taxon>
        <taxon>Clostridia</taxon>
        <taxon>Eubacteriales</taxon>
        <taxon>Oscillospiraceae</taxon>
        <taxon>Faecalibacterium</taxon>
    </lineage>
</organism>
<gene>
    <name evidence="1" type="ORF">CGS49_07950</name>
</gene>
<reference evidence="1 2" key="1">
    <citation type="journal article" date="2017" name="Front. Microbiol.">
        <title>New Insights into the Diversity of the Genus Faecalibacterium.</title>
        <authorList>
            <person name="Benevides L."/>
            <person name="Burman S."/>
            <person name="Martin R."/>
            <person name="Robert V."/>
            <person name="Thomas M."/>
            <person name="Miquel S."/>
            <person name="Chain F."/>
            <person name="Sokol H."/>
            <person name="Bermudez-Humaran L.G."/>
            <person name="Morrison M."/>
            <person name="Langella P."/>
            <person name="Azevedo V.A."/>
            <person name="Chatel J.M."/>
            <person name="Soares S."/>
        </authorList>
    </citation>
    <scope>NUCLEOTIDE SEQUENCE [LARGE SCALE GENOMIC DNA]</scope>
    <source>
        <strain evidence="2">CNCM I-4541</strain>
    </source>
</reference>